<gene>
    <name evidence="2" type="ORF">UFOPK1572_00586</name>
    <name evidence="3" type="ORF">UFOPK2169_00516</name>
</gene>
<dbReference type="EMBL" id="CAEZTC010000055">
    <property type="protein sequence ID" value="CAB4557477.1"/>
    <property type="molecule type" value="Genomic_DNA"/>
</dbReference>
<evidence type="ECO:0000313" key="3">
    <source>
        <dbReference type="EMBL" id="CAB4647246.1"/>
    </source>
</evidence>
<reference evidence="3" key="1">
    <citation type="submission" date="2020-05" db="EMBL/GenBank/DDBJ databases">
        <authorList>
            <person name="Chiriac C."/>
            <person name="Salcher M."/>
            <person name="Ghai R."/>
            <person name="Kavagutti S V."/>
        </authorList>
    </citation>
    <scope>NUCLEOTIDE SEQUENCE</scope>
</reference>
<dbReference type="PANTHER" id="PTHR42663:SF4">
    <property type="entry name" value="SLL1036 PROTEIN"/>
    <property type="match status" value="1"/>
</dbReference>
<dbReference type="PANTHER" id="PTHR42663">
    <property type="entry name" value="HYDROLASE C777.06C-RELATED-RELATED"/>
    <property type="match status" value="1"/>
</dbReference>
<dbReference type="AlphaFoldDB" id="A0A6J6KDL4"/>
<evidence type="ECO:0000313" key="2">
    <source>
        <dbReference type="EMBL" id="CAB4557477.1"/>
    </source>
</evidence>
<sequence>MGETSLHVTFHGVRGSTPCHGPNTVKYGGNTSCVSISSRGNRTLLLDLGTGLRYFGLDYAQQHDEPLNAVALVTHLHWDHIQGLPFFGPILQDGARLELYGPRQDDGQSFLSAVSQAFRQPTFPVGLHDLRGKFEFHDVMDSDFTIDDYRIRSRSVPHIGPTVGYRIELGDVSVAYISDHQQPTDGTFAVPDGVRELAQDVDLLIHDSQYTDEEFTVKGHWGHCTPTFAVDIGTACGARRIALYHHDPDRTDKELDAVCMSRPNGPGVCVAREGTTITLS</sequence>
<dbReference type="EMBL" id="CAEZWE010000014">
    <property type="protein sequence ID" value="CAB4647246.1"/>
    <property type="molecule type" value="Genomic_DNA"/>
</dbReference>
<protein>
    <submittedName>
        <fullName evidence="3">Unannotated protein</fullName>
    </submittedName>
</protein>
<dbReference type="InterPro" id="IPR001279">
    <property type="entry name" value="Metallo-B-lactamas"/>
</dbReference>
<dbReference type="InterPro" id="IPR036866">
    <property type="entry name" value="RibonucZ/Hydroxyglut_hydro"/>
</dbReference>
<feature type="domain" description="Metallo-beta-lactamase" evidence="1">
    <location>
        <begin position="44"/>
        <end position="246"/>
    </location>
</feature>
<dbReference type="Gene3D" id="3.60.15.10">
    <property type="entry name" value="Ribonuclease Z/Hydroxyacylglutathione hydrolase-like"/>
    <property type="match status" value="1"/>
</dbReference>
<accession>A0A6J6KDL4</accession>
<organism evidence="3">
    <name type="scientific">freshwater metagenome</name>
    <dbReference type="NCBI Taxonomy" id="449393"/>
    <lineage>
        <taxon>unclassified sequences</taxon>
        <taxon>metagenomes</taxon>
        <taxon>ecological metagenomes</taxon>
    </lineage>
</organism>
<dbReference type="Pfam" id="PF12706">
    <property type="entry name" value="Lactamase_B_2"/>
    <property type="match status" value="1"/>
</dbReference>
<name>A0A6J6KDL4_9ZZZZ</name>
<evidence type="ECO:0000259" key="1">
    <source>
        <dbReference type="Pfam" id="PF12706"/>
    </source>
</evidence>
<dbReference type="SUPFAM" id="SSF56281">
    <property type="entry name" value="Metallo-hydrolase/oxidoreductase"/>
    <property type="match status" value="1"/>
</dbReference>
<dbReference type="CDD" id="cd07715">
    <property type="entry name" value="TaR3-like_MBL-fold"/>
    <property type="match status" value="1"/>
</dbReference>
<proteinExistence type="predicted"/>